<dbReference type="EC" id="2.1.1.72" evidence="2"/>
<keyword evidence="6" id="KW-0680">Restriction system</keyword>
<dbReference type="InterPro" id="IPR038333">
    <property type="entry name" value="T1MK-like_N_sf"/>
</dbReference>
<evidence type="ECO:0000259" key="9">
    <source>
        <dbReference type="Pfam" id="PF02384"/>
    </source>
</evidence>
<dbReference type="Proteomes" id="UP000320801">
    <property type="component" value="Unassembled WGS sequence"/>
</dbReference>
<evidence type="ECO:0000256" key="7">
    <source>
        <dbReference type="ARBA" id="ARBA00047942"/>
    </source>
</evidence>
<dbReference type="Pfam" id="PF12161">
    <property type="entry name" value="HsdM_N"/>
    <property type="match status" value="1"/>
</dbReference>
<feature type="domain" description="N6 adenine-specific DNA methyltransferase N-terminal" evidence="10">
    <location>
        <begin position="11"/>
        <end position="178"/>
    </location>
</feature>
<evidence type="ECO:0000313" key="12">
    <source>
        <dbReference type="Proteomes" id="UP000320801"/>
    </source>
</evidence>
<evidence type="ECO:0000256" key="8">
    <source>
        <dbReference type="SAM" id="Coils"/>
    </source>
</evidence>
<dbReference type="InterPro" id="IPR051537">
    <property type="entry name" value="DNA_Adenine_Mtase"/>
</dbReference>
<evidence type="ECO:0000256" key="4">
    <source>
        <dbReference type="ARBA" id="ARBA00022679"/>
    </source>
</evidence>
<dbReference type="PANTHER" id="PTHR42933:SF1">
    <property type="entry name" value="SITE-SPECIFIC DNA-METHYLTRANSFERASE (ADENINE-SPECIFIC)"/>
    <property type="match status" value="1"/>
</dbReference>
<organism evidence="11 12">
    <name type="scientific">Mycoplasmopsis mucosicanis</name>
    <dbReference type="NCBI Taxonomy" id="458208"/>
    <lineage>
        <taxon>Bacteria</taxon>
        <taxon>Bacillati</taxon>
        <taxon>Mycoplasmatota</taxon>
        <taxon>Mycoplasmoidales</taxon>
        <taxon>Metamycoplasmataceae</taxon>
        <taxon>Mycoplasmopsis</taxon>
    </lineage>
</organism>
<feature type="domain" description="DNA methylase adenine-specific" evidence="9">
    <location>
        <begin position="188"/>
        <end position="505"/>
    </location>
</feature>
<comment type="catalytic activity">
    <reaction evidence="7">
        <text>a 2'-deoxyadenosine in DNA + S-adenosyl-L-methionine = an N(6)-methyl-2'-deoxyadenosine in DNA + S-adenosyl-L-homocysteine + H(+)</text>
        <dbReference type="Rhea" id="RHEA:15197"/>
        <dbReference type="Rhea" id="RHEA-COMP:12418"/>
        <dbReference type="Rhea" id="RHEA-COMP:12419"/>
        <dbReference type="ChEBI" id="CHEBI:15378"/>
        <dbReference type="ChEBI" id="CHEBI:57856"/>
        <dbReference type="ChEBI" id="CHEBI:59789"/>
        <dbReference type="ChEBI" id="CHEBI:90615"/>
        <dbReference type="ChEBI" id="CHEBI:90616"/>
        <dbReference type="EC" id="2.1.1.72"/>
    </reaction>
</comment>
<evidence type="ECO:0000256" key="1">
    <source>
        <dbReference type="ARBA" id="ARBA00006594"/>
    </source>
</evidence>
<feature type="coiled-coil region" evidence="8">
    <location>
        <begin position="692"/>
        <end position="726"/>
    </location>
</feature>
<dbReference type="Gene3D" id="3.40.50.150">
    <property type="entry name" value="Vaccinia Virus protein VP39"/>
    <property type="match status" value="1"/>
</dbReference>
<dbReference type="InterPro" id="IPR002052">
    <property type="entry name" value="DNA_methylase_N6_adenine_CS"/>
</dbReference>
<evidence type="ECO:0000256" key="6">
    <source>
        <dbReference type="ARBA" id="ARBA00022747"/>
    </source>
</evidence>
<keyword evidence="4 11" id="KW-0808">Transferase</keyword>
<reference evidence="11 12" key="1">
    <citation type="submission" date="2019-03" db="EMBL/GenBank/DDBJ databases">
        <title>Characterization of a novel Mycoplasma cynos real-time PCR assay.</title>
        <authorList>
            <person name="Tallmadge R.L."/>
            <person name="Mitchell P.K."/>
            <person name="Goodman L."/>
        </authorList>
    </citation>
    <scope>NUCLEOTIDE SEQUENCE [LARGE SCALE GENOMIC DNA]</scope>
    <source>
        <strain evidence="11 12">1642</strain>
    </source>
</reference>
<dbReference type="InterPro" id="IPR003356">
    <property type="entry name" value="DNA_methylase_A-5"/>
</dbReference>
<comment type="caution">
    <text evidence="11">The sequence shown here is derived from an EMBL/GenBank/DDBJ whole genome shotgun (WGS) entry which is preliminary data.</text>
</comment>
<keyword evidence="12" id="KW-1185">Reference proteome</keyword>
<proteinExistence type="inferred from homology"/>
<evidence type="ECO:0000256" key="2">
    <source>
        <dbReference type="ARBA" id="ARBA00011900"/>
    </source>
</evidence>
<dbReference type="NCBIfam" id="TIGR00497">
    <property type="entry name" value="hsdM"/>
    <property type="match status" value="1"/>
</dbReference>
<dbReference type="InterPro" id="IPR004546">
    <property type="entry name" value="Restrct_endonuc_T1M"/>
</dbReference>
<dbReference type="GO" id="GO:0003677">
    <property type="term" value="F:DNA binding"/>
    <property type="evidence" value="ECO:0007669"/>
    <property type="project" value="InterPro"/>
</dbReference>
<keyword evidence="3 11" id="KW-0489">Methyltransferase</keyword>
<dbReference type="GO" id="GO:0009307">
    <property type="term" value="P:DNA restriction-modification system"/>
    <property type="evidence" value="ECO:0007669"/>
    <property type="project" value="UniProtKB-KW"/>
</dbReference>
<dbReference type="PRINTS" id="PR00507">
    <property type="entry name" value="N12N6MTFRASE"/>
</dbReference>
<dbReference type="OrthoDB" id="9814572at2"/>
<dbReference type="AlphaFoldDB" id="A0A507SUS9"/>
<dbReference type="EMBL" id="SMDN01000004">
    <property type="protein sequence ID" value="TQC53944.1"/>
    <property type="molecule type" value="Genomic_DNA"/>
</dbReference>
<gene>
    <name evidence="11" type="ORF">E1I18_01265</name>
</gene>
<evidence type="ECO:0000256" key="5">
    <source>
        <dbReference type="ARBA" id="ARBA00022691"/>
    </source>
</evidence>
<keyword evidence="8" id="KW-0175">Coiled coil</keyword>
<dbReference type="InterPro" id="IPR029063">
    <property type="entry name" value="SAM-dependent_MTases_sf"/>
</dbReference>
<evidence type="ECO:0000259" key="10">
    <source>
        <dbReference type="Pfam" id="PF12161"/>
    </source>
</evidence>
<protein>
    <recommendedName>
        <fullName evidence="2">site-specific DNA-methyltransferase (adenine-specific)</fullName>
        <ecNumber evidence="2">2.1.1.72</ecNumber>
    </recommendedName>
</protein>
<dbReference type="PROSITE" id="PS00092">
    <property type="entry name" value="N6_MTASE"/>
    <property type="match status" value="1"/>
</dbReference>
<dbReference type="GO" id="GO:0032259">
    <property type="term" value="P:methylation"/>
    <property type="evidence" value="ECO:0007669"/>
    <property type="project" value="UniProtKB-KW"/>
</dbReference>
<dbReference type="GO" id="GO:0008170">
    <property type="term" value="F:N-methyltransferase activity"/>
    <property type="evidence" value="ECO:0007669"/>
    <property type="project" value="InterPro"/>
</dbReference>
<accession>A0A507SUS9</accession>
<dbReference type="GO" id="GO:0009007">
    <property type="term" value="F:site-specific DNA-methyltransferase (adenine-specific) activity"/>
    <property type="evidence" value="ECO:0007669"/>
    <property type="project" value="UniProtKB-EC"/>
</dbReference>
<dbReference type="Pfam" id="PF02384">
    <property type="entry name" value="N6_Mtase"/>
    <property type="match status" value="1"/>
</dbReference>
<dbReference type="SUPFAM" id="SSF53335">
    <property type="entry name" value="S-adenosyl-L-methionine-dependent methyltransferases"/>
    <property type="match status" value="1"/>
</dbReference>
<evidence type="ECO:0000256" key="3">
    <source>
        <dbReference type="ARBA" id="ARBA00022603"/>
    </source>
</evidence>
<dbReference type="Gene3D" id="1.20.1260.30">
    <property type="match status" value="1"/>
</dbReference>
<comment type="similarity">
    <text evidence="1">Belongs to the N(4)/N(6)-methyltransferase family.</text>
</comment>
<dbReference type="RefSeq" id="WP_141483799.1">
    <property type="nucleotide sequence ID" value="NZ_SMDN01000004.1"/>
</dbReference>
<name>A0A507SUS9_9BACT</name>
<sequence>MENNILSKQKLAATLWEAANKLRGGLEANEYKDYILGLIFYKYLSQKQIDFMLSEGIDENDLECFTKDYEQRTIDFSDSSINDKEEITELIQRIKKELGYYIHYENLYQVWTNPQWKSINVFTVKTLTDAIEEFNRSLSNNSRQLYGNIFGVFENDMSKYSTNLTEQSKMLANLIDIIQRIPFHHGKYDVLGFVYEYLIAQFAAGAGKKGGEFYTPHEVSLLMAKIVAYHLRDRETIKVYDPTSGSGSLLLTISDAFRKYNKSKSPIKFFAQEKIRQTFNITRMNLVMKGINPADISVRCGDTLEQDWPFFNDDDITSYKYESVDAVVSNPPYSLNWDNENKTNDPRYKEYGIAPKSKGDYAFLLHDLYHLKNDGILTIVLPHGVLFRGGSEKQIRSKLIEKGQIDAIIGLPSNIFYGTGISTIIMVLKKQKDTRDIQFIDASKLFVKGVKKNRLEAMHIKKIADVVNNRLEIEGFSRIVSFEEIKNNDFNLNISRYLDNYEKSETNDLYSLMYGGISHDELKQFDKFFACFPELKSKLLKANNNNYFDIISNDDSQIRDLIINDQTVNIYKAKYDQISAQINWLFNSTFNSLSSMQNVNAEAFEDKLVELVFEQSSSLDLVDKYLFYQVIKNNFENIKNGLDLLSNFDQNNSITSILDEIIDKEYAGKKRKKLKDFNAQLFNKNDIAQSYYATQLELLEQYSVQNEQLNNQINELVESIPEEERVDQLFKEKDNSLDAEELEKYVKALNASTYDEDSFEHKVIQINKLIEQRASLTKQQNELNSKITQDSLNKIYNLSENEFVSLIINKWTTQIGNEINKIANVIIEDYVSKFEHLEAKYKDTFNNIDEQIVENEKELITLLNDLTGDESDMKAIDELIKVLGGK</sequence>
<dbReference type="PANTHER" id="PTHR42933">
    <property type="entry name" value="SLR6095 PROTEIN"/>
    <property type="match status" value="1"/>
</dbReference>
<dbReference type="InterPro" id="IPR022749">
    <property type="entry name" value="D12N6_MeTrfase_N"/>
</dbReference>
<evidence type="ECO:0000313" key="11">
    <source>
        <dbReference type="EMBL" id="TQC53944.1"/>
    </source>
</evidence>
<keyword evidence="5" id="KW-0949">S-adenosyl-L-methionine</keyword>